<name>A0ABN6ETS3_9BACT</name>
<protein>
    <submittedName>
        <fullName evidence="5">3-oxoacyl-[acyl-carrier-protein] synthase 2</fullName>
    </submittedName>
</protein>
<dbReference type="RefSeq" id="WP_229596411.1">
    <property type="nucleotide sequence ID" value="NZ_AP024485.1"/>
</dbReference>
<dbReference type="InterPro" id="IPR014031">
    <property type="entry name" value="Ketoacyl_synth_C"/>
</dbReference>
<dbReference type="InterPro" id="IPR016039">
    <property type="entry name" value="Thiolase-like"/>
</dbReference>
<dbReference type="Pfam" id="PF00109">
    <property type="entry name" value="ketoacyl-synt"/>
    <property type="match status" value="1"/>
</dbReference>
<dbReference type="PANTHER" id="PTHR11712">
    <property type="entry name" value="POLYKETIDE SYNTHASE-RELATED"/>
    <property type="match status" value="1"/>
</dbReference>
<dbReference type="PROSITE" id="PS52004">
    <property type="entry name" value="KS3_2"/>
    <property type="match status" value="1"/>
</dbReference>
<reference evidence="5" key="1">
    <citation type="journal article" date="2022" name="Arch. Microbiol.">
        <title>Pseudodesulfovibrio sediminis sp. nov., a mesophilic and neutrophilic sulfate-reducing bacterium isolated from sediment of a brackish lake.</title>
        <authorList>
            <person name="Takahashi A."/>
            <person name="Kojima H."/>
            <person name="Watanabe M."/>
            <person name="Fukui M."/>
        </authorList>
    </citation>
    <scope>NUCLEOTIDE SEQUENCE</scope>
    <source>
        <strain evidence="5">SF6</strain>
    </source>
</reference>
<comment type="similarity">
    <text evidence="1 3">Belongs to the thiolase-like superfamily. Beta-ketoacyl-ACP synthases family.</text>
</comment>
<dbReference type="PANTHER" id="PTHR11712:SF336">
    <property type="entry name" value="3-OXOACYL-[ACYL-CARRIER-PROTEIN] SYNTHASE, MITOCHONDRIAL"/>
    <property type="match status" value="1"/>
</dbReference>
<dbReference type="SMART" id="SM00825">
    <property type="entry name" value="PKS_KS"/>
    <property type="match status" value="1"/>
</dbReference>
<keyword evidence="2 3" id="KW-0808">Transferase</keyword>
<evidence type="ECO:0000313" key="6">
    <source>
        <dbReference type="Proteomes" id="UP001053296"/>
    </source>
</evidence>
<dbReference type="InterPro" id="IPR000794">
    <property type="entry name" value="Beta-ketoacyl_synthase"/>
</dbReference>
<sequence length="396" mass="41283">MPQAGASIIGVGCICAAGETIDHCIESMFRGEGAPSAPTHFSCEHPVSYPVFEVPDTALADSNTYVSRSVQLLERAFADALTGAHLSSHDLAPFNVGVCIGTSVGASLNFIDFYRERKQGKTPDLEPIHRYLTSNPSQYLARKYGFNGPHQTVVNACSSGADAIGIGAAWVRHGLCDIVVTGGTDELSPISYNGFVRLMISSPEACKPFDAHRKGLNLGEGAGVLILATDKTAKALSCAQRGMLLGYGTCGDAHHLTAPHPEARGLNMALDAALGQAHLDASQIDCINVHGTGTPANDTVEGVVLAQRFPDTPFSATKGFTGHTLGAAGAIEAAFTLACMERGELPPSKGHAETDPAIGRSPVKTRTQLSANYGLSQSLAFGGNNSVLIIQGGPRS</sequence>
<feature type="domain" description="Ketosynthase family 3 (KS3)" evidence="4">
    <location>
        <begin position="1"/>
        <end position="392"/>
    </location>
</feature>
<proteinExistence type="inferred from homology"/>
<dbReference type="InterPro" id="IPR014030">
    <property type="entry name" value="Ketoacyl_synth_N"/>
</dbReference>
<evidence type="ECO:0000256" key="1">
    <source>
        <dbReference type="ARBA" id="ARBA00008467"/>
    </source>
</evidence>
<organism evidence="5 6">
    <name type="scientific">Pseudodesulfovibrio sediminis</name>
    <dbReference type="NCBI Taxonomy" id="2810563"/>
    <lineage>
        <taxon>Bacteria</taxon>
        <taxon>Pseudomonadati</taxon>
        <taxon>Thermodesulfobacteriota</taxon>
        <taxon>Desulfovibrionia</taxon>
        <taxon>Desulfovibrionales</taxon>
        <taxon>Desulfovibrionaceae</taxon>
    </lineage>
</organism>
<dbReference type="Pfam" id="PF02801">
    <property type="entry name" value="Ketoacyl-synt_C"/>
    <property type="match status" value="1"/>
</dbReference>
<gene>
    <name evidence="5" type="ORF">PSDVSF_16930</name>
</gene>
<dbReference type="Proteomes" id="UP001053296">
    <property type="component" value="Chromosome"/>
</dbReference>
<keyword evidence="6" id="KW-1185">Reference proteome</keyword>
<evidence type="ECO:0000313" key="5">
    <source>
        <dbReference type="EMBL" id="BCS88451.1"/>
    </source>
</evidence>
<evidence type="ECO:0000259" key="4">
    <source>
        <dbReference type="PROSITE" id="PS52004"/>
    </source>
</evidence>
<dbReference type="InterPro" id="IPR018201">
    <property type="entry name" value="Ketoacyl_synth_AS"/>
</dbReference>
<dbReference type="EMBL" id="AP024485">
    <property type="protein sequence ID" value="BCS88451.1"/>
    <property type="molecule type" value="Genomic_DNA"/>
</dbReference>
<evidence type="ECO:0000256" key="2">
    <source>
        <dbReference type="ARBA" id="ARBA00022679"/>
    </source>
</evidence>
<dbReference type="PROSITE" id="PS00606">
    <property type="entry name" value="KS3_1"/>
    <property type="match status" value="1"/>
</dbReference>
<dbReference type="InterPro" id="IPR020841">
    <property type="entry name" value="PKS_Beta-ketoAc_synthase_dom"/>
</dbReference>
<accession>A0ABN6ETS3</accession>
<evidence type="ECO:0000256" key="3">
    <source>
        <dbReference type="RuleBase" id="RU003694"/>
    </source>
</evidence>
<dbReference type="SUPFAM" id="SSF53901">
    <property type="entry name" value="Thiolase-like"/>
    <property type="match status" value="1"/>
</dbReference>
<dbReference type="CDD" id="cd00834">
    <property type="entry name" value="KAS_I_II"/>
    <property type="match status" value="1"/>
</dbReference>
<dbReference type="Gene3D" id="3.40.47.10">
    <property type="match status" value="1"/>
</dbReference>